<comment type="caution">
    <text evidence="1">The sequence shown here is derived from an EMBL/GenBank/DDBJ whole genome shotgun (WGS) entry which is preliminary data.</text>
</comment>
<reference evidence="1" key="1">
    <citation type="submission" date="2021-06" db="EMBL/GenBank/DDBJ databases">
        <authorList>
            <person name="Hodson N. C."/>
            <person name="Mongue J. A."/>
            <person name="Jaron S. K."/>
        </authorList>
    </citation>
    <scope>NUCLEOTIDE SEQUENCE</scope>
</reference>
<keyword evidence="2" id="KW-1185">Reference proteome</keyword>
<evidence type="ECO:0000313" key="2">
    <source>
        <dbReference type="Proteomes" id="UP000708208"/>
    </source>
</evidence>
<name>A0A8J2P2E5_9HEXA</name>
<sequence>IENFLTIINCDANESRFVAESTRSASACSPTKPKPKLHVLVSRFGV</sequence>
<organism evidence="1 2">
    <name type="scientific">Allacma fusca</name>
    <dbReference type="NCBI Taxonomy" id="39272"/>
    <lineage>
        <taxon>Eukaryota</taxon>
        <taxon>Metazoa</taxon>
        <taxon>Ecdysozoa</taxon>
        <taxon>Arthropoda</taxon>
        <taxon>Hexapoda</taxon>
        <taxon>Collembola</taxon>
        <taxon>Symphypleona</taxon>
        <taxon>Sminthuridae</taxon>
        <taxon>Allacma</taxon>
    </lineage>
</organism>
<dbReference type="Proteomes" id="UP000708208">
    <property type="component" value="Unassembled WGS sequence"/>
</dbReference>
<feature type="non-terminal residue" evidence="1">
    <location>
        <position position="1"/>
    </location>
</feature>
<protein>
    <submittedName>
        <fullName evidence="1">Uncharacterized protein</fullName>
    </submittedName>
</protein>
<dbReference type="EMBL" id="CAJVCH010094899">
    <property type="protein sequence ID" value="CAG7723031.1"/>
    <property type="molecule type" value="Genomic_DNA"/>
</dbReference>
<dbReference type="AlphaFoldDB" id="A0A8J2P2E5"/>
<proteinExistence type="predicted"/>
<gene>
    <name evidence="1" type="ORF">AFUS01_LOCUS12138</name>
</gene>
<evidence type="ECO:0000313" key="1">
    <source>
        <dbReference type="EMBL" id="CAG7723031.1"/>
    </source>
</evidence>
<accession>A0A8J2P2E5</accession>